<dbReference type="PANTHER" id="PTHR43298">
    <property type="entry name" value="MULTIDRUG RESISTANCE PROTEIN NORM-RELATED"/>
    <property type="match status" value="1"/>
</dbReference>
<dbReference type="EMBL" id="FRFG01000019">
    <property type="protein sequence ID" value="SHO55950.1"/>
    <property type="molecule type" value="Genomic_DNA"/>
</dbReference>
<dbReference type="InterPro" id="IPR048279">
    <property type="entry name" value="MdtK-like"/>
</dbReference>
<evidence type="ECO:0000256" key="7">
    <source>
        <dbReference type="ARBA" id="ARBA00022989"/>
    </source>
</evidence>
<keyword evidence="3" id="KW-0813">Transport</keyword>
<dbReference type="PIRSF" id="PIRSF006603">
    <property type="entry name" value="DinF"/>
    <property type="match status" value="1"/>
</dbReference>
<evidence type="ECO:0000313" key="15">
    <source>
        <dbReference type="Proteomes" id="UP000184600"/>
    </source>
</evidence>
<evidence type="ECO:0000256" key="5">
    <source>
        <dbReference type="ARBA" id="ARBA00022475"/>
    </source>
</evidence>
<evidence type="ECO:0000256" key="11">
    <source>
        <dbReference type="ARBA" id="ARBA00031636"/>
    </source>
</evidence>
<evidence type="ECO:0000256" key="13">
    <source>
        <dbReference type="SAM" id="Phobius"/>
    </source>
</evidence>
<feature type="transmembrane region" description="Helical" evidence="13">
    <location>
        <begin position="230"/>
        <end position="252"/>
    </location>
</feature>
<dbReference type="GO" id="GO:0042910">
    <property type="term" value="F:xenobiotic transmembrane transporter activity"/>
    <property type="evidence" value="ECO:0007669"/>
    <property type="project" value="InterPro"/>
</dbReference>
<evidence type="ECO:0000256" key="4">
    <source>
        <dbReference type="ARBA" id="ARBA00022449"/>
    </source>
</evidence>
<feature type="transmembrane region" description="Helical" evidence="13">
    <location>
        <begin position="396"/>
        <end position="413"/>
    </location>
</feature>
<dbReference type="Proteomes" id="UP000184600">
    <property type="component" value="Unassembled WGS sequence"/>
</dbReference>
<feature type="transmembrane region" description="Helical" evidence="13">
    <location>
        <begin position="47"/>
        <end position="73"/>
    </location>
</feature>
<evidence type="ECO:0000256" key="3">
    <source>
        <dbReference type="ARBA" id="ARBA00022448"/>
    </source>
</evidence>
<evidence type="ECO:0000256" key="1">
    <source>
        <dbReference type="ARBA" id="ARBA00004429"/>
    </source>
</evidence>
<dbReference type="GO" id="GO:0015297">
    <property type="term" value="F:antiporter activity"/>
    <property type="evidence" value="ECO:0007669"/>
    <property type="project" value="UniProtKB-KW"/>
</dbReference>
<organism evidence="14 15">
    <name type="scientific">Vibrio quintilis</name>
    <dbReference type="NCBI Taxonomy" id="1117707"/>
    <lineage>
        <taxon>Bacteria</taxon>
        <taxon>Pseudomonadati</taxon>
        <taxon>Pseudomonadota</taxon>
        <taxon>Gammaproteobacteria</taxon>
        <taxon>Vibrionales</taxon>
        <taxon>Vibrionaceae</taxon>
        <taxon>Vibrio</taxon>
    </lineage>
</organism>
<dbReference type="AlphaFoldDB" id="A0A1M7YTI0"/>
<evidence type="ECO:0000256" key="12">
    <source>
        <dbReference type="SAM" id="MobiDB-lite"/>
    </source>
</evidence>
<proteinExistence type="predicted"/>
<dbReference type="PANTHER" id="PTHR43298:SF2">
    <property type="entry name" value="FMN_FAD EXPORTER YEEO-RELATED"/>
    <property type="match status" value="1"/>
</dbReference>
<evidence type="ECO:0000256" key="6">
    <source>
        <dbReference type="ARBA" id="ARBA00022692"/>
    </source>
</evidence>
<evidence type="ECO:0000256" key="2">
    <source>
        <dbReference type="ARBA" id="ARBA00013489"/>
    </source>
</evidence>
<protein>
    <recommendedName>
        <fullName evidence="2">Multidrug resistance protein NorM</fullName>
    </recommendedName>
    <alternativeName>
        <fullName evidence="11">Multidrug-efflux transporter</fullName>
    </alternativeName>
    <alternativeName>
        <fullName evidence="10">Na(+)/drug antiporter</fullName>
    </alternativeName>
</protein>
<sequence>MPEDPHESKNTPHPENQPQMEPDNPRSPSPRLRHRHKVLLKRDIAPFAWPITIELTCVVLMGMVSTILVSRIGKADTAAVGVSDSITFIVISLLSATALGGSVFIAQSFAKHNRQQSVLGAVHAINLNIVFSLFAWLLIHLFAGPILSIVAYGAEHEVVRLTEMYLKTIAFSYPALAILFAGSGVLRAVGNSRLPAISNILMNVFNILISYPLIYGLSEWGIGSWQGMGLQGAGIGITLARWIGAMMILTSLARNHTLNVTFKAYLQPFQRNILKEILSIGIPASIESIMFNFGKLLTQMMVAGMGTVAMAGNFITFSITLLLNIPGNTLSMTSTVLVGKRLGQERPQMATQEMRLIFWVATGLLTIIGAICIPLAEWIARCYTSDPEVIDVVVKLLYMNAVMLPVWAASFVLPSAFKGAKDVKYSMYVAIASMWGCRVVIGYLLGIVFELGVYGVWLGMFADWWIRGGLYFCRMLNKRWLNNYRKQKDKATVLSTPK</sequence>
<gene>
    <name evidence="14" type="primary">norM_2</name>
    <name evidence="14" type="ORF">VQ7734_01711</name>
</gene>
<reference evidence="15" key="1">
    <citation type="submission" date="2016-12" db="EMBL/GenBank/DDBJ databases">
        <authorList>
            <person name="Rodrigo-Torres L."/>
            <person name="Arahal R.D."/>
            <person name="Lucena T."/>
        </authorList>
    </citation>
    <scope>NUCLEOTIDE SEQUENCE [LARGE SCALE GENOMIC DNA]</scope>
</reference>
<dbReference type="STRING" id="1117707.VQ7734_01711"/>
<dbReference type="InterPro" id="IPR050222">
    <property type="entry name" value="MATE_MdtK"/>
</dbReference>
<keyword evidence="9 13" id="KW-0472">Membrane</keyword>
<keyword evidence="6 13" id="KW-0812">Transmembrane</keyword>
<evidence type="ECO:0000256" key="10">
    <source>
        <dbReference type="ARBA" id="ARBA00030855"/>
    </source>
</evidence>
<dbReference type="Pfam" id="PF01554">
    <property type="entry name" value="MatE"/>
    <property type="match status" value="2"/>
</dbReference>
<dbReference type="RefSeq" id="WP_234976352.1">
    <property type="nucleotide sequence ID" value="NZ_AP024897.1"/>
</dbReference>
<keyword evidence="7 13" id="KW-1133">Transmembrane helix</keyword>
<accession>A0A1M7YTI0</accession>
<evidence type="ECO:0000256" key="9">
    <source>
        <dbReference type="ARBA" id="ARBA00023136"/>
    </source>
</evidence>
<dbReference type="NCBIfam" id="NF007562">
    <property type="entry name" value="PRK10189.1"/>
    <property type="match status" value="1"/>
</dbReference>
<dbReference type="InterPro" id="IPR002528">
    <property type="entry name" value="MATE_fam"/>
</dbReference>
<evidence type="ECO:0000313" key="14">
    <source>
        <dbReference type="EMBL" id="SHO55950.1"/>
    </source>
</evidence>
<keyword evidence="8" id="KW-0406">Ion transport</keyword>
<dbReference type="GO" id="GO:0006811">
    <property type="term" value="P:monoatomic ion transport"/>
    <property type="evidence" value="ECO:0007669"/>
    <property type="project" value="UniProtKB-KW"/>
</dbReference>
<feature type="transmembrane region" description="Helical" evidence="13">
    <location>
        <begin position="85"/>
        <end position="106"/>
    </location>
</feature>
<feature type="transmembrane region" description="Helical" evidence="13">
    <location>
        <begin position="200"/>
        <end position="218"/>
    </location>
</feature>
<keyword evidence="15" id="KW-1185">Reference proteome</keyword>
<feature type="transmembrane region" description="Helical" evidence="13">
    <location>
        <begin position="164"/>
        <end position="188"/>
    </location>
</feature>
<feature type="transmembrane region" description="Helical" evidence="13">
    <location>
        <begin position="356"/>
        <end position="376"/>
    </location>
</feature>
<comment type="subcellular location">
    <subcellularLocation>
        <location evidence="1">Cell inner membrane</location>
        <topology evidence="1">Multi-pass membrane protein</topology>
    </subcellularLocation>
</comment>
<dbReference type="GO" id="GO:0005886">
    <property type="term" value="C:plasma membrane"/>
    <property type="evidence" value="ECO:0007669"/>
    <property type="project" value="UniProtKB-SubCell"/>
</dbReference>
<feature type="transmembrane region" description="Helical" evidence="13">
    <location>
        <begin position="300"/>
        <end position="323"/>
    </location>
</feature>
<dbReference type="NCBIfam" id="TIGR00797">
    <property type="entry name" value="matE"/>
    <property type="match status" value="1"/>
</dbReference>
<feature type="compositionally biased region" description="Basic and acidic residues" evidence="12">
    <location>
        <begin position="1"/>
        <end position="12"/>
    </location>
</feature>
<dbReference type="CDD" id="cd13137">
    <property type="entry name" value="MATE_NorM_like"/>
    <property type="match status" value="1"/>
</dbReference>
<feature type="transmembrane region" description="Helical" evidence="13">
    <location>
        <begin position="127"/>
        <end position="152"/>
    </location>
</feature>
<name>A0A1M7YTI0_9VIBR</name>
<feature type="transmembrane region" description="Helical" evidence="13">
    <location>
        <begin position="273"/>
        <end position="294"/>
    </location>
</feature>
<keyword evidence="4" id="KW-0050">Antiport</keyword>
<evidence type="ECO:0000256" key="8">
    <source>
        <dbReference type="ARBA" id="ARBA00023065"/>
    </source>
</evidence>
<keyword evidence="5" id="KW-1003">Cell membrane</keyword>
<feature type="region of interest" description="Disordered" evidence="12">
    <location>
        <begin position="1"/>
        <end position="31"/>
    </location>
</feature>